<feature type="transmembrane region" description="Helical" evidence="1">
    <location>
        <begin position="146"/>
        <end position="172"/>
    </location>
</feature>
<keyword evidence="1" id="KW-1133">Transmembrane helix</keyword>
<feature type="transmembrane region" description="Helical" evidence="1">
    <location>
        <begin position="184"/>
        <end position="206"/>
    </location>
</feature>
<gene>
    <name evidence="2" type="ORF">BD809_10357</name>
</gene>
<protein>
    <submittedName>
        <fullName evidence="2">Uncharacterized protein</fullName>
    </submittedName>
</protein>
<evidence type="ECO:0000256" key="1">
    <source>
        <dbReference type="SAM" id="Phobius"/>
    </source>
</evidence>
<keyword evidence="1" id="KW-0812">Transmembrane</keyword>
<evidence type="ECO:0000313" key="3">
    <source>
        <dbReference type="Proteomes" id="UP000324376"/>
    </source>
</evidence>
<feature type="transmembrane region" description="Helical" evidence="1">
    <location>
        <begin position="111"/>
        <end position="134"/>
    </location>
</feature>
<proteinExistence type="predicted"/>
<dbReference type="AlphaFoldDB" id="A0A5S5C6F4"/>
<sequence>MLFTQLLAVMLKNETKIKMIDRFLKAKHWQLFSLMFGIPIIFQIVMMGTMFWNINSETNPDPTEMFNMFKFFPIIMILYMGVFFSWFWSIAIGLQNKVPENVTMKTKKFKIFFFIPLVYILCISLFIVGIFSGIMQNGTESSGGLVGVMVGIILPLHLLSMFGMFYSMYFVAKTFKTVELQKEVSFGDFAGEFFMLWFYFIGIWILQPKINKMSAKQKPDL</sequence>
<keyword evidence="1" id="KW-0472">Membrane</keyword>
<accession>A0A5S5C6F4</accession>
<feature type="transmembrane region" description="Helical" evidence="1">
    <location>
        <begin position="31"/>
        <end position="51"/>
    </location>
</feature>
<evidence type="ECO:0000313" key="2">
    <source>
        <dbReference type="EMBL" id="TYP74995.1"/>
    </source>
</evidence>
<name>A0A5S5C6F4_9FLAO</name>
<feature type="transmembrane region" description="Helical" evidence="1">
    <location>
        <begin position="71"/>
        <end position="90"/>
    </location>
</feature>
<dbReference type="EMBL" id="VNHU01000003">
    <property type="protein sequence ID" value="TYP74995.1"/>
    <property type="molecule type" value="Genomic_DNA"/>
</dbReference>
<organism evidence="2 3">
    <name type="scientific">Aquimarina intermedia</name>
    <dbReference type="NCBI Taxonomy" id="350814"/>
    <lineage>
        <taxon>Bacteria</taxon>
        <taxon>Pseudomonadati</taxon>
        <taxon>Bacteroidota</taxon>
        <taxon>Flavobacteriia</taxon>
        <taxon>Flavobacteriales</taxon>
        <taxon>Flavobacteriaceae</taxon>
        <taxon>Aquimarina</taxon>
    </lineage>
</organism>
<reference evidence="2 3" key="1">
    <citation type="submission" date="2019-07" db="EMBL/GenBank/DDBJ databases">
        <title>Genomic Encyclopedia of Archaeal and Bacterial Type Strains, Phase II (KMG-II): from individual species to whole genera.</title>
        <authorList>
            <person name="Goeker M."/>
        </authorList>
    </citation>
    <scope>NUCLEOTIDE SEQUENCE [LARGE SCALE GENOMIC DNA]</scope>
    <source>
        <strain evidence="2 3">DSM 17527</strain>
    </source>
</reference>
<dbReference type="Proteomes" id="UP000324376">
    <property type="component" value="Unassembled WGS sequence"/>
</dbReference>
<keyword evidence="3" id="KW-1185">Reference proteome</keyword>
<comment type="caution">
    <text evidence="2">The sequence shown here is derived from an EMBL/GenBank/DDBJ whole genome shotgun (WGS) entry which is preliminary data.</text>
</comment>